<dbReference type="SUPFAM" id="SSF63992">
    <property type="entry name" value="Dipeptide transport protein"/>
    <property type="match status" value="1"/>
</dbReference>
<dbReference type="Gene3D" id="3.40.50.10780">
    <property type="entry name" value="Dipeptide transport protein"/>
    <property type="match status" value="1"/>
</dbReference>
<proteinExistence type="predicted"/>
<reference evidence="1" key="2">
    <citation type="submission" date="2024-06" db="EMBL/GenBank/DDBJ databases">
        <authorList>
            <person name="Petrova K.O."/>
            <person name="Toshchakov S.V."/>
            <person name="Boltjanskaja Y.V."/>
            <person name="Kevbrin V.V."/>
        </authorList>
    </citation>
    <scope>NUCLEOTIDE SEQUENCE</scope>
    <source>
        <strain evidence="1">Z-710</strain>
    </source>
</reference>
<name>A0AAU8HSH2_9FIRM</name>
<accession>A0AAU8HSH2</accession>
<dbReference type="InterPro" id="IPR036177">
    <property type="entry name" value="Peptidase_M55_sf"/>
</dbReference>
<dbReference type="InterPro" id="IPR027476">
    <property type="entry name" value="DppA_N"/>
</dbReference>
<dbReference type="EMBL" id="CP159485">
    <property type="protein sequence ID" value="XCI28510.1"/>
    <property type="molecule type" value="Genomic_DNA"/>
</dbReference>
<protein>
    <submittedName>
        <fullName evidence="1">M55 family metallopeptidase</fullName>
    </submittedName>
</protein>
<gene>
    <name evidence="1" type="ORF">PRVXH_002471</name>
</gene>
<reference evidence="1" key="1">
    <citation type="journal article" date="2018" name="Antonie Van Leeuwenhoek">
        <title>Proteinivorax hydrogeniformans sp. nov., an anaerobic, haloalkaliphilic bacterium fermenting proteinaceous compounds with high hydrogen production.</title>
        <authorList>
            <person name="Boltyanskaya Y."/>
            <person name="Detkova E."/>
            <person name="Pimenov N."/>
            <person name="Kevbrin V."/>
        </authorList>
    </citation>
    <scope>NUCLEOTIDE SEQUENCE</scope>
    <source>
        <strain evidence="1">Z-710</strain>
    </source>
</reference>
<dbReference type="Pfam" id="PF04951">
    <property type="entry name" value="Peptidase_M55"/>
    <property type="match status" value="1"/>
</dbReference>
<organism evidence="1">
    <name type="scientific">Proteinivorax hydrogeniformans</name>
    <dbReference type="NCBI Taxonomy" id="1826727"/>
    <lineage>
        <taxon>Bacteria</taxon>
        <taxon>Bacillati</taxon>
        <taxon>Bacillota</taxon>
        <taxon>Clostridia</taxon>
        <taxon>Eubacteriales</taxon>
        <taxon>Proteinivoracaceae</taxon>
        <taxon>Proteinivorax</taxon>
    </lineage>
</organism>
<sequence>MGESGLNARLAGYYSVPVVFVSGDETVTHQVKEEIGEVVTFAVKASINRTSAHNLSFEQLKQGYRDKIKAANKLHKKALKPSGPFTLEVEFLTSQGPNLAERVPTVTQVGPKTIEIKNEDFLEMFNTLNAVINASGR</sequence>
<dbReference type="InterPro" id="IPR007035">
    <property type="entry name" value="Peptidase_M55"/>
</dbReference>
<evidence type="ECO:0000313" key="1">
    <source>
        <dbReference type="EMBL" id="XCI28510.1"/>
    </source>
</evidence>
<dbReference type="AlphaFoldDB" id="A0AAU8HSH2"/>